<protein>
    <submittedName>
        <fullName evidence="4">Ypd1p</fullName>
    </submittedName>
</protein>
<evidence type="ECO:0000313" key="4">
    <source>
        <dbReference type="EMBL" id="ANB12289.1"/>
    </source>
</evidence>
<dbReference type="Gene3D" id="1.20.120.160">
    <property type="entry name" value="HPT domain"/>
    <property type="match status" value="1"/>
</dbReference>
<evidence type="ECO:0000259" key="3">
    <source>
        <dbReference type="PROSITE" id="PS50894"/>
    </source>
</evidence>
<evidence type="ECO:0000256" key="1">
    <source>
        <dbReference type="PROSITE-ProRule" id="PRU00110"/>
    </source>
</evidence>
<dbReference type="Proteomes" id="UP000189580">
    <property type="component" value="Chromosome a"/>
</dbReference>
<dbReference type="CDD" id="cd00088">
    <property type="entry name" value="HPT"/>
    <property type="match status" value="1"/>
</dbReference>
<dbReference type="RefSeq" id="XP_018734766.1">
    <property type="nucleotide sequence ID" value="XM_018882482.1"/>
</dbReference>
<dbReference type="GeneID" id="30037581"/>
<dbReference type="EMBL" id="CP014501">
    <property type="protein sequence ID" value="ANB12289.1"/>
    <property type="molecule type" value="Genomic_DNA"/>
</dbReference>
<dbReference type="GO" id="GO:0000160">
    <property type="term" value="P:phosphorelay signal transduction system"/>
    <property type="evidence" value="ECO:0007669"/>
    <property type="project" value="InterPro"/>
</dbReference>
<dbReference type="KEGG" id="slb:AWJ20_538"/>
<feature type="region of interest" description="Disordered" evidence="2">
    <location>
        <begin position="1"/>
        <end position="74"/>
    </location>
</feature>
<dbReference type="GO" id="GO:0009927">
    <property type="term" value="F:histidine phosphotransfer kinase activity"/>
    <property type="evidence" value="ECO:0007669"/>
    <property type="project" value="InterPro"/>
</dbReference>
<sequence>MSEDTTHASIATEPHSTAAGSTHSTHSSQSLANEPTTFGSSSDAGGGLDSGAGSSAAAAAAAETEGLTAEEAEEQAELAAIAAGSSHTDIIDWTTFGQILEMDEDEEDRDFSKGIVINFFEQAQVTFEQMETALKEGNLSDLSALGHFLKGSSAALGLTKVKNSCEKIQHFGAGKDETGSTEVNDEALCLERIRTTLAVVREEYEESEKYLRKFFDGAM</sequence>
<dbReference type="AlphaFoldDB" id="A0A167CZC7"/>
<dbReference type="FunFam" id="1.20.120.160:FF:000007">
    <property type="entry name" value="Multistep phosphorelay regulator 1"/>
    <property type="match status" value="1"/>
</dbReference>
<feature type="compositionally biased region" description="Low complexity" evidence="2">
    <location>
        <begin position="15"/>
        <end position="32"/>
    </location>
</feature>
<organism evidence="4 5">
    <name type="scientific">Sugiyamaella lignohabitans</name>
    <dbReference type="NCBI Taxonomy" id="796027"/>
    <lineage>
        <taxon>Eukaryota</taxon>
        <taxon>Fungi</taxon>
        <taxon>Dikarya</taxon>
        <taxon>Ascomycota</taxon>
        <taxon>Saccharomycotina</taxon>
        <taxon>Dipodascomycetes</taxon>
        <taxon>Dipodascales</taxon>
        <taxon>Trichomonascaceae</taxon>
        <taxon>Sugiyamaella</taxon>
    </lineage>
</organism>
<dbReference type="OrthoDB" id="1673781at2759"/>
<dbReference type="InterPro" id="IPR008207">
    <property type="entry name" value="Sig_transdc_His_kin_Hpt_dom"/>
</dbReference>
<dbReference type="PANTHER" id="PTHR28242:SF52">
    <property type="entry name" value="PHOSPHORELAY INTERMEDIATE PROTEIN YPD1"/>
    <property type="match status" value="1"/>
</dbReference>
<name>A0A167CZC7_9ASCO</name>
<proteinExistence type="predicted"/>
<dbReference type="InterPro" id="IPR036641">
    <property type="entry name" value="HPT_dom_sf"/>
</dbReference>
<dbReference type="SUPFAM" id="SSF47226">
    <property type="entry name" value="Histidine-containing phosphotransfer domain, HPT domain"/>
    <property type="match status" value="1"/>
</dbReference>
<keyword evidence="1" id="KW-0597">Phosphoprotein</keyword>
<gene>
    <name evidence="4" type="primary">YPD1</name>
    <name evidence="4" type="ORF">AWJ20_538</name>
</gene>
<dbReference type="SMART" id="SM00073">
    <property type="entry name" value="HPT"/>
    <property type="match status" value="1"/>
</dbReference>
<keyword evidence="5" id="KW-1185">Reference proteome</keyword>
<feature type="domain" description="HPt" evidence="3">
    <location>
        <begin position="108"/>
        <end position="207"/>
    </location>
</feature>
<evidence type="ECO:0000256" key="2">
    <source>
        <dbReference type="SAM" id="MobiDB-lite"/>
    </source>
</evidence>
<dbReference type="GO" id="GO:0005737">
    <property type="term" value="C:cytoplasm"/>
    <property type="evidence" value="ECO:0007669"/>
    <property type="project" value="TreeGrafter"/>
</dbReference>
<dbReference type="InterPro" id="IPR045871">
    <property type="entry name" value="AHP1-5/YPD1"/>
</dbReference>
<accession>A0A167CZC7</accession>
<dbReference type="Pfam" id="PF01627">
    <property type="entry name" value="Hpt"/>
    <property type="match status" value="1"/>
</dbReference>
<dbReference type="GO" id="GO:0005634">
    <property type="term" value="C:nucleus"/>
    <property type="evidence" value="ECO:0007669"/>
    <property type="project" value="TreeGrafter"/>
</dbReference>
<dbReference type="PROSITE" id="PS50894">
    <property type="entry name" value="HPT"/>
    <property type="match status" value="1"/>
</dbReference>
<feature type="compositionally biased region" description="Low complexity" evidence="2">
    <location>
        <begin position="51"/>
        <end position="67"/>
    </location>
</feature>
<reference evidence="4 5" key="1">
    <citation type="submission" date="2016-02" db="EMBL/GenBank/DDBJ databases">
        <title>Complete genome sequence and transcriptome regulation of the pentose utilising yeast Sugiyamaella lignohabitans.</title>
        <authorList>
            <person name="Bellasio M."/>
            <person name="Peymann A."/>
            <person name="Valli M."/>
            <person name="Sipitzky M."/>
            <person name="Graf A."/>
            <person name="Sauer M."/>
            <person name="Marx H."/>
            <person name="Mattanovich D."/>
        </authorList>
    </citation>
    <scope>NUCLEOTIDE SEQUENCE [LARGE SCALE GENOMIC DNA]</scope>
    <source>
        <strain evidence="4 5">CBS 10342</strain>
    </source>
</reference>
<dbReference type="PANTHER" id="PTHR28242">
    <property type="entry name" value="PHOSPHORELAY INTERMEDIATE PROTEIN YPD1"/>
    <property type="match status" value="1"/>
</dbReference>
<dbReference type="GO" id="GO:0043424">
    <property type="term" value="F:protein histidine kinase binding"/>
    <property type="evidence" value="ECO:0007669"/>
    <property type="project" value="InterPro"/>
</dbReference>
<evidence type="ECO:0000313" key="5">
    <source>
        <dbReference type="Proteomes" id="UP000189580"/>
    </source>
</evidence>
<feature type="modified residue" description="Phosphohistidine" evidence="1">
    <location>
        <position position="147"/>
    </location>
</feature>